<feature type="region of interest" description="Disordered" evidence="1">
    <location>
        <begin position="214"/>
        <end position="247"/>
    </location>
</feature>
<dbReference type="PANTHER" id="PTHR19964">
    <property type="entry name" value="MULTIPLE PDZ DOMAIN PROTEIN"/>
    <property type="match status" value="1"/>
</dbReference>
<dbReference type="InterPro" id="IPR051342">
    <property type="entry name" value="PDZ_scaffold"/>
</dbReference>
<dbReference type="SUPFAM" id="SSF50156">
    <property type="entry name" value="PDZ domain-like"/>
    <property type="match status" value="4"/>
</dbReference>
<feature type="region of interest" description="Disordered" evidence="1">
    <location>
        <begin position="269"/>
        <end position="337"/>
    </location>
</feature>
<feature type="domain" description="PDZ" evidence="2">
    <location>
        <begin position="395"/>
        <end position="471"/>
    </location>
</feature>
<proteinExistence type="predicted"/>
<feature type="domain" description="PDZ" evidence="2">
    <location>
        <begin position="21"/>
        <end position="104"/>
    </location>
</feature>
<organism evidence="3 4">
    <name type="scientific">Petrolisthes manimaculis</name>
    <dbReference type="NCBI Taxonomy" id="1843537"/>
    <lineage>
        <taxon>Eukaryota</taxon>
        <taxon>Metazoa</taxon>
        <taxon>Ecdysozoa</taxon>
        <taxon>Arthropoda</taxon>
        <taxon>Crustacea</taxon>
        <taxon>Multicrustacea</taxon>
        <taxon>Malacostraca</taxon>
        <taxon>Eumalacostraca</taxon>
        <taxon>Eucarida</taxon>
        <taxon>Decapoda</taxon>
        <taxon>Pleocyemata</taxon>
        <taxon>Anomura</taxon>
        <taxon>Galatheoidea</taxon>
        <taxon>Porcellanidae</taxon>
        <taxon>Petrolisthes</taxon>
    </lineage>
</organism>
<evidence type="ECO:0000313" key="4">
    <source>
        <dbReference type="Proteomes" id="UP001292094"/>
    </source>
</evidence>
<name>A0AAE1P9H8_9EUCA</name>
<evidence type="ECO:0000259" key="2">
    <source>
        <dbReference type="PROSITE" id="PS50106"/>
    </source>
</evidence>
<dbReference type="InterPro" id="IPR001478">
    <property type="entry name" value="PDZ"/>
</dbReference>
<dbReference type="PROSITE" id="PS50106">
    <property type="entry name" value="PDZ"/>
    <property type="match status" value="4"/>
</dbReference>
<dbReference type="EMBL" id="JAWZYT010002430">
    <property type="protein sequence ID" value="KAK4304419.1"/>
    <property type="molecule type" value="Genomic_DNA"/>
</dbReference>
<evidence type="ECO:0000256" key="1">
    <source>
        <dbReference type="SAM" id="MobiDB-lite"/>
    </source>
</evidence>
<feature type="domain" description="PDZ" evidence="2">
    <location>
        <begin position="511"/>
        <end position="593"/>
    </location>
</feature>
<accession>A0AAE1P9H8</accession>
<gene>
    <name evidence="3" type="ORF">Pmani_023632</name>
</gene>
<dbReference type="AlphaFoldDB" id="A0AAE1P9H8"/>
<reference evidence="3" key="1">
    <citation type="submission" date="2023-11" db="EMBL/GenBank/DDBJ databases">
        <title>Genome assemblies of two species of porcelain crab, Petrolisthes cinctipes and Petrolisthes manimaculis (Anomura: Porcellanidae).</title>
        <authorList>
            <person name="Angst P."/>
        </authorList>
    </citation>
    <scope>NUCLEOTIDE SEQUENCE</scope>
    <source>
        <strain evidence="3">PB745_02</strain>
        <tissue evidence="3">Gill</tissue>
    </source>
</reference>
<feature type="compositionally biased region" description="Low complexity" evidence="1">
    <location>
        <begin position="319"/>
        <end position="331"/>
    </location>
</feature>
<evidence type="ECO:0000313" key="3">
    <source>
        <dbReference type="EMBL" id="KAK4304419.1"/>
    </source>
</evidence>
<dbReference type="SMART" id="SM00228">
    <property type="entry name" value="PDZ"/>
    <property type="match status" value="4"/>
</dbReference>
<comment type="caution">
    <text evidence="3">The sequence shown here is derived from an EMBL/GenBank/DDBJ whole genome shotgun (WGS) entry which is preliminary data.</text>
</comment>
<feature type="domain" description="PDZ" evidence="2">
    <location>
        <begin position="129"/>
        <end position="211"/>
    </location>
</feature>
<dbReference type="Pfam" id="PF00595">
    <property type="entry name" value="PDZ"/>
    <property type="match status" value="4"/>
</dbReference>
<protein>
    <recommendedName>
        <fullName evidence="2">PDZ domain-containing protein</fullName>
    </recommendedName>
</protein>
<dbReference type="Proteomes" id="UP001292094">
    <property type="component" value="Unassembled WGS sequence"/>
</dbReference>
<dbReference type="PANTHER" id="PTHR19964:SF84">
    <property type="entry name" value="LIGAND OF NUMB PROTEIN X 2-LIKE ISOFORM X1"/>
    <property type="match status" value="1"/>
</dbReference>
<dbReference type="InterPro" id="IPR036034">
    <property type="entry name" value="PDZ_sf"/>
</dbReference>
<keyword evidence="4" id="KW-1185">Reference proteome</keyword>
<dbReference type="Gene3D" id="2.30.42.10">
    <property type="match status" value="4"/>
</dbReference>
<sequence>MIVKTRGRITRLPIIEGEISHIEIPRGQASLGLTIVGGADTPLRCVVVQEVFPDGLVAQDGRLQAGDQIIEVDGKDMTSASHQQVCEALRRHGPVLSLGVYRERIEAYRTTSPTTPHPHLDIHQGDVVMVTLVKERSRPLGLKLGGRRSQPGIFVMEVLEGSVAWQDGRLHPHDHILAINGADVRYARLHQASSLIHQSHDHVTLIVNREPPLLPSAVTPSPKSPRCLDDHPWRGSSTTSESEFPVTADERGNLHYVRSASCDSLSDHSLMSSMMSSPGPRPYSEVGGAASPSTPSPGYYTDDTDDTDPNLHPDAPHYTTGTTTTTTTNGSHHNHHHSITNVPTTNTPAQHTPPVTCSSLPVTPRGARLPEDSQSLVSGLKQLLQAENTNLHQKNITVKKSMKESLGMRIGGGVNSNEGDTPIYIANINPQGPIGRSRNIKKGDVVLSVNGQSLLGLTHGQAVALLKATAELGGVTLVLLEGPESEGGAGNFVPSWLYWQKLPRCLHLAKSVVLHRAAGASLGFSIVGGADPQRGPEPIHVLFVVQSSPAALDGKLRCGDRLLAVDGRSLELVRHAAAVSLLKQAGQRVHLQVVSWLGTEL</sequence>